<protein>
    <submittedName>
        <fullName evidence="1">Cytochrome oxidase subunit I, partial</fullName>
    </submittedName>
</protein>
<proteinExistence type="predicted"/>
<accession>A0A2Z5ZIG5</accession>
<organism evidence="1 2">
    <name type="scientific">Acetobacter orientalis</name>
    <dbReference type="NCBI Taxonomy" id="146474"/>
    <lineage>
        <taxon>Bacteria</taxon>
        <taxon>Pseudomonadati</taxon>
        <taxon>Pseudomonadota</taxon>
        <taxon>Alphaproteobacteria</taxon>
        <taxon>Acetobacterales</taxon>
        <taxon>Acetobacteraceae</taxon>
        <taxon>Acetobacter</taxon>
    </lineage>
</organism>
<evidence type="ECO:0000313" key="1">
    <source>
        <dbReference type="EMBL" id="BBC80266.1"/>
    </source>
</evidence>
<dbReference type="EMBL" id="AP018515">
    <property type="protein sequence ID" value="BBC80266.1"/>
    <property type="molecule type" value="Genomic_DNA"/>
</dbReference>
<dbReference type="KEGG" id="aot:AcetOri_orf02870"/>
<sequence>MRLFKLFYFYITFFSSHKLKHTNETKIHISQTLTFLHFYPTEKHKCKKSGLFNNYYFLIIQNQFY</sequence>
<name>A0A2Z5ZIG5_9PROT</name>
<dbReference type="Proteomes" id="UP000270034">
    <property type="component" value="Chromosome"/>
</dbReference>
<evidence type="ECO:0000313" key="2">
    <source>
        <dbReference type="Proteomes" id="UP000270034"/>
    </source>
</evidence>
<reference evidence="1 2" key="1">
    <citation type="submission" date="2018-02" db="EMBL/GenBank/DDBJ databases">
        <title>Acetobacter orientalis genome.</title>
        <authorList>
            <person name="Nakashima N."/>
            <person name="Tamura T."/>
        </authorList>
    </citation>
    <scope>NUCLEOTIDE SEQUENCE [LARGE SCALE GENOMIC DNA]</scope>
    <source>
        <strain evidence="1 2">FAN1</strain>
    </source>
</reference>
<gene>
    <name evidence="1" type="ORF">AcetOrient_orf02870</name>
</gene>
<dbReference type="AlphaFoldDB" id="A0A2Z5ZIG5"/>